<name>A0A0S7Y741_UNCT6</name>
<dbReference type="EMBL" id="LJNI01000173">
    <property type="protein sequence ID" value="KPJ70488.1"/>
    <property type="molecule type" value="Genomic_DNA"/>
</dbReference>
<dbReference type="SUPFAM" id="SSF46785">
    <property type="entry name" value="Winged helix' DNA-binding domain"/>
    <property type="match status" value="1"/>
</dbReference>
<dbReference type="InterPro" id="IPR036390">
    <property type="entry name" value="WH_DNA-bd_sf"/>
</dbReference>
<evidence type="ECO:0000313" key="1">
    <source>
        <dbReference type="EMBL" id="KPJ70488.1"/>
    </source>
</evidence>
<dbReference type="AlphaFoldDB" id="A0A0S7Y741"/>
<accession>A0A0S7Y741</accession>
<organism evidence="1 2">
    <name type="scientific">candidate division TA06 bacterium DG_78</name>
    <dbReference type="NCBI Taxonomy" id="1703772"/>
    <lineage>
        <taxon>Bacteria</taxon>
        <taxon>Bacteria division TA06</taxon>
    </lineage>
</organism>
<comment type="caution">
    <text evidence="1">The sequence shown here is derived from an EMBL/GenBank/DDBJ whole genome shotgun (WGS) entry which is preliminary data.</text>
</comment>
<proteinExistence type="predicted"/>
<sequence length="187" mass="22292">MTNSEIRRKILEMLYERFKEHPYYRITPKEFREVLDIDLKKLYYNIIYLEEKGHVELQKPLEGNLFVGARITTKGIDLIEDEYQFNILYPVVQLKTSTRTHFLQEFDELIKKIQSMDTMNNDTKELIIEEIVEIKSELKKPEPSYSKVKSLVEKIKEKNSTLSTQVMAIIENPTIVDKLRYSLRKEL</sequence>
<protein>
    <submittedName>
        <fullName evidence="1">Uncharacterized protein</fullName>
    </submittedName>
</protein>
<evidence type="ECO:0000313" key="2">
    <source>
        <dbReference type="Proteomes" id="UP000051012"/>
    </source>
</evidence>
<gene>
    <name evidence="1" type="ORF">AMJ52_09905</name>
</gene>
<dbReference type="Proteomes" id="UP000051012">
    <property type="component" value="Unassembled WGS sequence"/>
</dbReference>
<reference evidence="1 2" key="1">
    <citation type="journal article" date="2015" name="Microbiome">
        <title>Genomic resolution of linkages in carbon, nitrogen, and sulfur cycling among widespread estuary sediment bacteria.</title>
        <authorList>
            <person name="Baker B.J."/>
            <person name="Lazar C.S."/>
            <person name="Teske A.P."/>
            <person name="Dick G.J."/>
        </authorList>
    </citation>
    <scope>NUCLEOTIDE SEQUENCE [LARGE SCALE GENOMIC DNA]</scope>
    <source>
        <strain evidence="1">DG_78</strain>
    </source>
</reference>